<evidence type="ECO:0000313" key="10">
    <source>
        <dbReference type="EMBL" id="SDE71713.1"/>
    </source>
</evidence>
<dbReference type="Pfam" id="PF13432">
    <property type="entry name" value="TPR_16"/>
    <property type="match status" value="2"/>
</dbReference>
<dbReference type="PANTHER" id="PTHR44998:SF1">
    <property type="entry name" value="UDP-N-ACETYLGLUCOSAMINE--PEPTIDE N-ACETYLGLUCOSAMINYLTRANSFERASE 110 KDA SUBUNIT"/>
    <property type="match status" value="1"/>
</dbReference>
<evidence type="ECO:0000256" key="7">
    <source>
        <dbReference type="ARBA" id="ARBA00022803"/>
    </source>
</evidence>
<dbReference type="Pfam" id="PF13844">
    <property type="entry name" value="Glyco_transf_41"/>
    <property type="match status" value="2"/>
</dbReference>
<dbReference type="EMBL" id="FMZW01000033">
    <property type="protein sequence ID" value="SDE71713.1"/>
    <property type="molecule type" value="Genomic_DNA"/>
</dbReference>
<organism evidence="10 11">
    <name type="scientific">Bradyrhizobium brasilense</name>
    <dbReference type="NCBI Taxonomy" id="1419277"/>
    <lineage>
        <taxon>Bacteria</taxon>
        <taxon>Pseudomonadati</taxon>
        <taxon>Pseudomonadota</taxon>
        <taxon>Alphaproteobacteria</taxon>
        <taxon>Hyphomicrobiales</taxon>
        <taxon>Nitrobacteraceae</taxon>
        <taxon>Bradyrhizobium</taxon>
    </lineage>
</organism>
<dbReference type="SUPFAM" id="SSF48452">
    <property type="entry name" value="TPR-like"/>
    <property type="match status" value="2"/>
</dbReference>
<name>A0A1G7F700_9BRAD</name>
<feature type="repeat" description="TPR" evidence="8">
    <location>
        <begin position="117"/>
        <end position="150"/>
    </location>
</feature>
<feature type="repeat" description="TPR" evidence="8">
    <location>
        <begin position="151"/>
        <end position="184"/>
    </location>
</feature>
<dbReference type="RefSeq" id="WP_092087238.1">
    <property type="nucleotide sequence ID" value="NZ_FMZW01000033.1"/>
</dbReference>
<evidence type="ECO:0000256" key="2">
    <source>
        <dbReference type="ARBA" id="ARBA00005386"/>
    </source>
</evidence>
<dbReference type="Gene3D" id="3.40.50.11380">
    <property type="match status" value="1"/>
</dbReference>
<evidence type="ECO:0000256" key="1">
    <source>
        <dbReference type="ARBA" id="ARBA00004922"/>
    </source>
</evidence>
<feature type="repeat" description="TPR" evidence="8">
    <location>
        <begin position="249"/>
        <end position="282"/>
    </location>
</feature>
<comment type="similarity">
    <text evidence="2">Belongs to the glycosyltransferase 41 family. O-GlcNAc transferase subfamily.</text>
</comment>
<dbReference type="Proteomes" id="UP000199245">
    <property type="component" value="Unassembled WGS sequence"/>
</dbReference>
<dbReference type="Gene3D" id="1.25.40.10">
    <property type="entry name" value="Tetratricopeptide repeat domain"/>
    <property type="match status" value="4"/>
</dbReference>
<dbReference type="GO" id="GO:0097363">
    <property type="term" value="F:protein O-acetylglucosaminyltransferase activity"/>
    <property type="evidence" value="ECO:0007669"/>
    <property type="project" value="UniProtKB-EC"/>
</dbReference>
<dbReference type="PROSITE" id="PS50005">
    <property type="entry name" value="TPR"/>
    <property type="match status" value="6"/>
</dbReference>
<keyword evidence="5 10" id="KW-0808">Transferase</keyword>
<proteinExistence type="inferred from homology"/>
<dbReference type="InterPro" id="IPR029489">
    <property type="entry name" value="OGT/SEC/SPY_C"/>
</dbReference>
<evidence type="ECO:0000256" key="4">
    <source>
        <dbReference type="ARBA" id="ARBA00022676"/>
    </source>
</evidence>
<dbReference type="PANTHER" id="PTHR44998">
    <property type="match status" value="1"/>
</dbReference>
<feature type="repeat" description="TPR" evidence="8">
    <location>
        <begin position="215"/>
        <end position="248"/>
    </location>
</feature>
<dbReference type="UniPathway" id="UPA00378"/>
<feature type="repeat" description="TPR" evidence="8">
    <location>
        <begin position="283"/>
        <end position="316"/>
    </location>
</feature>
<evidence type="ECO:0000256" key="3">
    <source>
        <dbReference type="ARBA" id="ARBA00011970"/>
    </source>
</evidence>
<reference evidence="10 11" key="1">
    <citation type="submission" date="2016-10" db="EMBL/GenBank/DDBJ databases">
        <authorList>
            <person name="de Groot N.N."/>
        </authorList>
    </citation>
    <scope>NUCLEOTIDE SEQUENCE [LARGE SCALE GENOMIC DNA]</scope>
    <source>
        <strain evidence="10 11">R5</strain>
    </source>
</reference>
<feature type="domain" description="O-GlcNAc transferase C-terminal" evidence="9">
    <location>
        <begin position="394"/>
        <end position="554"/>
    </location>
</feature>
<keyword evidence="7 8" id="KW-0802">TPR repeat</keyword>
<feature type="domain" description="O-GlcNAc transferase C-terminal" evidence="9">
    <location>
        <begin position="558"/>
        <end position="743"/>
    </location>
</feature>
<dbReference type="Pfam" id="PF00515">
    <property type="entry name" value="TPR_1"/>
    <property type="match status" value="1"/>
</dbReference>
<evidence type="ECO:0000259" key="9">
    <source>
        <dbReference type="Pfam" id="PF13844"/>
    </source>
</evidence>
<dbReference type="Gene3D" id="3.40.50.2000">
    <property type="entry name" value="Glycogen Phosphorylase B"/>
    <property type="match status" value="1"/>
</dbReference>
<evidence type="ECO:0000313" key="11">
    <source>
        <dbReference type="Proteomes" id="UP000199245"/>
    </source>
</evidence>
<dbReference type="Pfam" id="PF13414">
    <property type="entry name" value="TPR_11"/>
    <property type="match status" value="1"/>
</dbReference>
<gene>
    <name evidence="10" type="ORF">SAMN05216337_10336</name>
</gene>
<evidence type="ECO:0000256" key="6">
    <source>
        <dbReference type="ARBA" id="ARBA00022737"/>
    </source>
</evidence>
<comment type="pathway">
    <text evidence="1">Protein modification; protein glycosylation.</text>
</comment>
<dbReference type="SMART" id="SM00028">
    <property type="entry name" value="TPR"/>
    <property type="match status" value="9"/>
</dbReference>
<evidence type="ECO:0000256" key="8">
    <source>
        <dbReference type="PROSITE-ProRule" id="PRU00339"/>
    </source>
</evidence>
<keyword evidence="6" id="KW-0677">Repeat</keyword>
<dbReference type="Pfam" id="PF13181">
    <property type="entry name" value="TPR_8"/>
    <property type="match status" value="1"/>
</dbReference>
<accession>A0A1G7F700</accession>
<dbReference type="InterPro" id="IPR019734">
    <property type="entry name" value="TPR_rpt"/>
</dbReference>
<dbReference type="EC" id="2.4.1.255" evidence="3"/>
<evidence type="ECO:0000256" key="5">
    <source>
        <dbReference type="ARBA" id="ARBA00022679"/>
    </source>
</evidence>
<dbReference type="PROSITE" id="PS50293">
    <property type="entry name" value="TPR_REGION"/>
    <property type="match status" value="3"/>
</dbReference>
<sequence length="769" mass="85221">MPETGEFQKSSATALQRAFAQAVALHQRGQLAAAEKIYEDMLRQQPDNFDALHLLGLISAQTGRSERGVDLIRRAIRLNGNVADAHSNLGNTLRALRRFDEALASFDRAVALKQNLAPALYNRGITLAELGRHEEALASFDRVLALVPDHADAHRNRGAALRKLQRPDEALASLDRAIALKPNDAGAHNDRGNVLNDLKRFDDALASYDRAPGTAGACYNRGNVLVELDRLEEAVASYDKAIALRPDYAEAYNNRGSALFRLRHHEAALASIDKAIEHKGDDAAAYANRGKVLSTLARYPEALAAYDKAVALKPDQADIEGYRLHAKSHICDWAGFDAECDRLIELIRTRNATTPPFLFCSVPSSTADQLLCATRWTAKNHPPSASQRWRGERYHHDRIRIGYFSSDFCNHATSLLMAGMFECHDRSTFETVAISWSPNEPSEMRRRLEASFDRFVEVRDINDDEVADLIRQLEIDILVDLKGFTGGSRTRVLGRRPAPIQVNYLGYPGTLGAPFIDYIIADRTVIPDRHREFYSEKVVTLPDSYQANDDKRVIADRVFTRGDVGLAPTGFVFCCFNNNYKITPGMFDQWMRILGRVEGSMLWLLEANADSAANLRKEAVARGVAAERLVFAPRMSLPDHLARHRLAGLFLDSTPYNAHTTASDALWAGLPVLTILGDTFASRVAASLLHAVGLPELVAESPEAYERMAVDLATDPSRLAALRTRLAANRLTAPLFDTKRFTGHIEAAYTAMYERHRAGIAPDHIVVPA</sequence>
<keyword evidence="4" id="KW-0328">Glycosyltransferase</keyword>
<feature type="repeat" description="TPR" evidence="8">
    <location>
        <begin position="83"/>
        <end position="116"/>
    </location>
</feature>
<dbReference type="AlphaFoldDB" id="A0A1G7F700"/>
<protein>
    <recommendedName>
        <fullName evidence="3">protein O-GlcNAc transferase</fullName>
        <ecNumber evidence="3">2.4.1.255</ecNumber>
    </recommendedName>
</protein>
<dbReference type="InterPro" id="IPR011990">
    <property type="entry name" value="TPR-like_helical_dom_sf"/>
</dbReference>